<organism evidence="1 2">
    <name type="scientific">Shewanella psychromarinicola</name>
    <dbReference type="NCBI Taxonomy" id="2487742"/>
    <lineage>
        <taxon>Bacteria</taxon>
        <taxon>Pseudomonadati</taxon>
        <taxon>Pseudomonadota</taxon>
        <taxon>Gammaproteobacteria</taxon>
        <taxon>Alteromonadales</taxon>
        <taxon>Shewanellaceae</taxon>
        <taxon>Shewanella</taxon>
    </lineage>
</organism>
<name>A0A3N4D950_9GAMM</name>
<dbReference type="Proteomes" id="UP000278855">
    <property type="component" value="Unassembled WGS sequence"/>
</dbReference>
<dbReference type="RefSeq" id="WP_124014303.1">
    <property type="nucleotide sequence ID" value="NZ_JAKIKZ010000086.1"/>
</dbReference>
<comment type="caution">
    <text evidence="1">The sequence shown here is derived from an EMBL/GenBank/DDBJ whole genome shotgun (WGS) entry which is preliminary data.</text>
</comment>
<accession>A0A3N4D950</accession>
<proteinExistence type="predicted"/>
<dbReference type="AlphaFoldDB" id="A0A3N4D950"/>
<dbReference type="OrthoDB" id="6710308at2"/>
<evidence type="ECO:0000313" key="2">
    <source>
        <dbReference type="Proteomes" id="UP000278855"/>
    </source>
</evidence>
<protein>
    <submittedName>
        <fullName evidence="1">Uncharacterized protein</fullName>
    </submittedName>
</protein>
<evidence type="ECO:0000313" key="1">
    <source>
        <dbReference type="EMBL" id="RPA22455.1"/>
    </source>
</evidence>
<gene>
    <name evidence="1" type="ORF">EGC77_22015</name>
</gene>
<reference evidence="2" key="1">
    <citation type="submission" date="2018-11" db="EMBL/GenBank/DDBJ databases">
        <title>Shewanella sp. R106.</title>
        <authorList>
            <person name="Hwang Y.J."/>
            <person name="Hwang C.Y."/>
        </authorList>
    </citation>
    <scope>NUCLEOTIDE SEQUENCE [LARGE SCALE GENOMIC DNA]</scope>
    <source>
        <strain evidence="2">R106</strain>
    </source>
</reference>
<sequence>MPHRYGLIDQAQPSGELFLRFCPDFAIDKHLSATAFMNKYWTAYSQLDGKTNSMNGAIFELLFSALLINSEVTPFYVQSNVAFVPNVRYDILLFTLEKGPVGISLKTSLRERYKQADLEAYVLKNVHRKSESFIVTTNVGEASLVNRKIVNGDLLALNKVFHLGDIGELIAYLSTLTIIAPPSVDVVTGRAIDIAIR</sequence>
<dbReference type="EMBL" id="RKKB01000040">
    <property type="protein sequence ID" value="RPA22455.1"/>
    <property type="molecule type" value="Genomic_DNA"/>
</dbReference>